<reference evidence="1 2" key="1">
    <citation type="submission" date="2014-09" db="EMBL/GenBank/DDBJ databases">
        <authorList>
            <person name="Martin A.A."/>
        </authorList>
    </citation>
    <scope>NUCLEOTIDE SEQUENCE</scope>
    <source>
        <strain evidence="2">ED321</strain>
        <strain evidence="1">ED321 Heterogonic</strain>
    </source>
</reference>
<gene>
    <name evidence="1 3 4" type="ORF">SRAE_2000395900</name>
</gene>
<dbReference type="WBParaSite" id="SRAE_2000395900.1">
    <property type="protein sequence ID" value="SRAE_2000395900.1"/>
    <property type="gene ID" value="WBGene00264186"/>
</dbReference>
<keyword evidence="2" id="KW-1185">Reference proteome</keyword>
<accession>A0A090MZP8</accession>
<dbReference type="AlphaFoldDB" id="A0A090MZP8"/>
<dbReference type="Proteomes" id="UP000035682">
    <property type="component" value="Unplaced"/>
</dbReference>
<organism evidence="1">
    <name type="scientific">Strongyloides ratti</name>
    <name type="common">Parasitic roundworm</name>
    <dbReference type="NCBI Taxonomy" id="34506"/>
    <lineage>
        <taxon>Eukaryota</taxon>
        <taxon>Metazoa</taxon>
        <taxon>Ecdysozoa</taxon>
        <taxon>Nematoda</taxon>
        <taxon>Chromadorea</taxon>
        <taxon>Rhabditida</taxon>
        <taxon>Tylenchina</taxon>
        <taxon>Panagrolaimomorpha</taxon>
        <taxon>Strongyloidoidea</taxon>
        <taxon>Strongyloididae</taxon>
        <taxon>Strongyloides</taxon>
    </lineage>
</organism>
<dbReference type="RefSeq" id="XP_024508509.1">
    <property type="nucleotide sequence ID" value="XM_024642771.1"/>
</dbReference>
<sequence length="197" mass="23427">MSLTSDGNKNEWKTVINDDGNINILEKIPTLKNILQKYDNKNEDNLIHKSSIRKKNPTNYRRAPIIYEWTSPSKSNEDIFNNFFTQDNSHEVNTPFKLSEKENEIKFDTTTINYPFNQKSLKFFQSPQYFNSHYNHKMDFSIPWFGARFFEKHQPIPSSVSLPDFVRQHTINTYGNGRHLFDEMQVKLNNLFKDFNF</sequence>
<evidence type="ECO:0000313" key="3">
    <source>
        <dbReference type="WBParaSite" id="SRAE_2000395900.1"/>
    </source>
</evidence>
<dbReference type="GeneID" id="36381679"/>
<dbReference type="EMBL" id="LN609529">
    <property type="protein sequence ID" value="CEF69309.1"/>
    <property type="molecule type" value="Genomic_DNA"/>
</dbReference>
<evidence type="ECO:0000313" key="4">
    <source>
        <dbReference type="WormBase" id="SRAE_2000395900"/>
    </source>
</evidence>
<evidence type="ECO:0000313" key="2">
    <source>
        <dbReference type="Proteomes" id="UP000035682"/>
    </source>
</evidence>
<name>A0A090MZP8_STRRB</name>
<protein>
    <submittedName>
        <fullName evidence="1 3">Uncharacterized protein</fullName>
    </submittedName>
</protein>
<proteinExistence type="predicted"/>
<dbReference type="CTD" id="36381679"/>
<dbReference type="WormBase" id="SRAE_2000395900">
    <property type="protein sequence ID" value="SRP11409"/>
    <property type="gene ID" value="WBGene00264186"/>
</dbReference>
<evidence type="ECO:0000313" key="1">
    <source>
        <dbReference type="EMBL" id="CEF69309.1"/>
    </source>
</evidence>
<reference evidence="3" key="2">
    <citation type="submission" date="2020-12" db="UniProtKB">
        <authorList>
            <consortium name="WormBaseParasite"/>
        </authorList>
    </citation>
    <scope>IDENTIFICATION</scope>
</reference>